<dbReference type="Pfam" id="PF13353">
    <property type="entry name" value="Fer4_12"/>
    <property type="match status" value="1"/>
</dbReference>
<dbReference type="AlphaFoldDB" id="A0A0G1D4M8"/>
<dbReference type="InterPro" id="IPR058240">
    <property type="entry name" value="rSAM_sf"/>
</dbReference>
<keyword evidence="2" id="KW-0479">Metal-binding</keyword>
<evidence type="ECO:0000256" key="1">
    <source>
        <dbReference type="ARBA" id="ARBA00022691"/>
    </source>
</evidence>
<accession>A0A0G1D4M8</accession>
<reference evidence="5 6" key="1">
    <citation type="journal article" date="2015" name="Nature">
        <title>rRNA introns, odd ribosomes, and small enigmatic genomes across a large radiation of phyla.</title>
        <authorList>
            <person name="Brown C.T."/>
            <person name="Hug L.A."/>
            <person name="Thomas B.C."/>
            <person name="Sharon I."/>
            <person name="Castelle C.J."/>
            <person name="Singh A."/>
            <person name="Wilkins M.J."/>
            <person name="Williams K.H."/>
            <person name="Banfield J.F."/>
        </authorList>
    </citation>
    <scope>NUCLEOTIDE SEQUENCE [LARGE SCALE GENOMIC DNA]</scope>
</reference>
<keyword evidence="4" id="KW-0411">Iron-sulfur</keyword>
<proteinExistence type="predicted"/>
<dbReference type="InterPro" id="IPR007197">
    <property type="entry name" value="rSAM"/>
</dbReference>
<evidence type="ECO:0000256" key="3">
    <source>
        <dbReference type="ARBA" id="ARBA00023004"/>
    </source>
</evidence>
<dbReference type="CDD" id="cd01335">
    <property type="entry name" value="Radical_SAM"/>
    <property type="match status" value="1"/>
</dbReference>
<name>A0A0G1D4M8_9BACT</name>
<dbReference type="SUPFAM" id="SSF102114">
    <property type="entry name" value="Radical SAM enzymes"/>
    <property type="match status" value="1"/>
</dbReference>
<organism evidence="5 6">
    <name type="scientific">Candidatus Magasanikbacteria bacterium GW2011_GWA2_42_32</name>
    <dbReference type="NCBI Taxonomy" id="1619039"/>
    <lineage>
        <taxon>Bacteria</taxon>
        <taxon>Candidatus Magasanikiibacteriota</taxon>
    </lineage>
</organism>
<evidence type="ECO:0000256" key="2">
    <source>
        <dbReference type="ARBA" id="ARBA00022723"/>
    </source>
</evidence>
<keyword evidence="3" id="KW-0408">Iron</keyword>
<keyword evidence="1" id="KW-0949">S-adenosyl-L-methionine</keyword>
<gene>
    <name evidence="5" type="ORF">UV20_C0004G0084</name>
</gene>
<dbReference type="GO" id="GO:0003824">
    <property type="term" value="F:catalytic activity"/>
    <property type="evidence" value="ECO:0007669"/>
    <property type="project" value="InterPro"/>
</dbReference>
<dbReference type="GO" id="GO:0046872">
    <property type="term" value="F:metal ion binding"/>
    <property type="evidence" value="ECO:0007669"/>
    <property type="project" value="UniProtKB-KW"/>
</dbReference>
<comment type="caution">
    <text evidence="5">The sequence shown here is derived from an EMBL/GenBank/DDBJ whole genome shotgun (WGS) entry which is preliminary data.</text>
</comment>
<dbReference type="GO" id="GO:0051536">
    <property type="term" value="F:iron-sulfur cluster binding"/>
    <property type="evidence" value="ECO:0007669"/>
    <property type="project" value="UniProtKB-KW"/>
</dbReference>
<dbReference type="Gene3D" id="3.20.20.70">
    <property type="entry name" value="Aldolase class I"/>
    <property type="match status" value="1"/>
</dbReference>
<dbReference type="Proteomes" id="UP000034837">
    <property type="component" value="Unassembled WGS sequence"/>
</dbReference>
<sequence length="275" mass="31235">MAETAKAPLPPAEVSEKRFPELKELKNPETLRPVELIEKEVDSLYVPTWMRTGKKLEQQLYWPIGALNIEKSISPENLPKNLVELFKNPNVARAFLLSQNLLKTPNFQGGLVYIWPTRLCPLGCSHCMFGAPKSTERLRGALGNRLTSEQADKAIQFTNDMKADVVALSGGGEPLEERDTTFKVIRETHATNIHLITNSFWAGEQKGAAEFFDELEKNFQDREASKLPKAKFVLKLSLDEAHLHHLPMANMHHILTEFLARNFAFDFELSQKFCF</sequence>
<evidence type="ECO:0000313" key="5">
    <source>
        <dbReference type="EMBL" id="KKS56988.1"/>
    </source>
</evidence>
<protein>
    <submittedName>
        <fullName evidence="5">Uncharacterized protein</fullName>
    </submittedName>
</protein>
<evidence type="ECO:0000256" key="4">
    <source>
        <dbReference type="ARBA" id="ARBA00023014"/>
    </source>
</evidence>
<dbReference type="InterPro" id="IPR013785">
    <property type="entry name" value="Aldolase_TIM"/>
</dbReference>
<evidence type="ECO:0000313" key="6">
    <source>
        <dbReference type="Proteomes" id="UP000034837"/>
    </source>
</evidence>
<dbReference type="EMBL" id="LCDO01000004">
    <property type="protein sequence ID" value="KKS56988.1"/>
    <property type="molecule type" value="Genomic_DNA"/>
</dbReference>
<dbReference type="SFLD" id="SFLDS00029">
    <property type="entry name" value="Radical_SAM"/>
    <property type="match status" value="1"/>
</dbReference>